<keyword evidence="6 9" id="KW-0227">DNA damage</keyword>
<dbReference type="Gene3D" id="1.10.10.10">
    <property type="entry name" value="Winged helix-like DNA-binding domain superfamily/Winged helix DNA-binding domain"/>
    <property type="match status" value="1"/>
</dbReference>
<evidence type="ECO:0000313" key="12">
    <source>
        <dbReference type="EMBL" id="RVW02185.1"/>
    </source>
</evidence>
<comment type="function">
    <text evidence="9">Involved in the cellular defense against the biological effects of O6-methylguanine (O6-MeG) and O4-methylthymine (O4-MeT) in DNA. Repairs the methylated nucleobase in DNA by stoichiometrically transferring the methyl group to a cysteine residue in the enzyme. This is a suicide reaction: the enzyme is irreversibly inactivated.</text>
</comment>
<dbReference type="HAMAP" id="MF_00772">
    <property type="entry name" value="OGT"/>
    <property type="match status" value="1"/>
</dbReference>
<name>A0A3S3CP24_9NOCA</name>
<dbReference type="InterPro" id="IPR036217">
    <property type="entry name" value="MethylDNA_cys_MeTrfase_DNAb"/>
</dbReference>
<dbReference type="Gene3D" id="3.30.160.70">
    <property type="entry name" value="Methylated DNA-protein cysteine methyltransferase domain"/>
    <property type="match status" value="1"/>
</dbReference>
<dbReference type="Pfam" id="PF01035">
    <property type="entry name" value="DNA_binding_1"/>
    <property type="match status" value="1"/>
</dbReference>
<comment type="catalytic activity">
    <reaction evidence="1 9">
        <text>a 4-O-methyl-thymidine in DNA + L-cysteinyl-[protein] = a thymidine in DNA + S-methyl-L-cysteinyl-[protein]</text>
        <dbReference type="Rhea" id="RHEA:53428"/>
        <dbReference type="Rhea" id="RHEA-COMP:10131"/>
        <dbReference type="Rhea" id="RHEA-COMP:10132"/>
        <dbReference type="Rhea" id="RHEA-COMP:13555"/>
        <dbReference type="Rhea" id="RHEA-COMP:13556"/>
        <dbReference type="ChEBI" id="CHEBI:29950"/>
        <dbReference type="ChEBI" id="CHEBI:82612"/>
        <dbReference type="ChEBI" id="CHEBI:137386"/>
        <dbReference type="ChEBI" id="CHEBI:137387"/>
        <dbReference type="EC" id="2.1.1.63"/>
    </reaction>
</comment>
<dbReference type="SUPFAM" id="SSF53155">
    <property type="entry name" value="Methylated DNA-protein cysteine methyltransferase domain"/>
    <property type="match status" value="1"/>
</dbReference>
<feature type="domain" description="Methylated-DNA-[protein]-cysteine S-methyltransferase DNA binding" evidence="10">
    <location>
        <begin position="77"/>
        <end position="156"/>
    </location>
</feature>
<dbReference type="Proteomes" id="UP000283479">
    <property type="component" value="Unassembled WGS sequence"/>
</dbReference>
<gene>
    <name evidence="12" type="ORF">EGT50_10625</name>
</gene>
<dbReference type="EMBL" id="RKLO01000004">
    <property type="protein sequence ID" value="RVW02185.1"/>
    <property type="molecule type" value="Genomic_DNA"/>
</dbReference>
<dbReference type="AlphaFoldDB" id="A0A3S3CP24"/>
<dbReference type="GO" id="GO:0003908">
    <property type="term" value="F:methylated-DNA-[protein]-cysteine S-methyltransferase activity"/>
    <property type="evidence" value="ECO:0007669"/>
    <property type="project" value="UniProtKB-UniRule"/>
</dbReference>
<evidence type="ECO:0000313" key="13">
    <source>
        <dbReference type="Proteomes" id="UP000283479"/>
    </source>
</evidence>
<dbReference type="GO" id="GO:0006307">
    <property type="term" value="P:DNA alkylation repair"/>
    <property type="evidence" value="ECO:0007669"/>
    <property type="project" value="UniProtKB-UniRule"/>
</dbReference>
<dbReference type="PANTHER" id="PTHR10815:SF5">
    <property type="entry name" value="METHYLATED-DNA--PROTEIN-CYSTEINE METHYLTRANSFERASE"/>
    <property type="match status" value="1"/>
</dbReference>
<keyword evidence="5 9" id="KW-0808">Transferase</keyword>
<dbReference type="OrthoDB" id="9802228at2"/>
<keyword evidence="3 9" id="KW-0963">Cytoplasm</keyword>
<evidence type="ECO:0000256" key="6">
    <source>
        <dbReference type="ARBA" id="ARBA00022763"/>
    </source>
</evidence>
<evidence type="ECO:0000256" key="8">
    <source>
        <dbReference type="ARBA" id="ARBA00049348"/>
    </source>
</evidence>
<dbReference type="NCBIfam" id="TIGR00589">
    <property type="entry name" value="ogt"/>
    <property type="match status" value="1"/>
</dbReference>
<evidence type="ECO:0000256" key="3">
    <source>
        <dbReference type="ARBA" id="ARBA00022490"/>
    </source>
</evidence>
<dbReference type="PANTHER" id="PTHR10815">
    <property type="entry name" value="METHYLATED-DNA--PROTEIN-CYSTEINE METHYLTRANSFERASE"/>
    <property type="match status" value="1"/>
</dbReference>
<dbReference type="GO" id="GO:0005737">
    <property type="term" value="C:cytoplasm"/>
    <property type="evidence" value="ECO:0007669"/>
    <property type="project" value="UniProtKB-SubCell"/>
</dbReference>
<dbReference type="InterPro" id="IPR036388">
    <property type="entry name" value="WH-like_DNA-bd_sf"/>
</dbReference>
<evidence type="ECO:0000256" key="1">
    <source>
        <dbReference type="ARBA" id="ARBA00001286"/>
    </source>
</evidence>
<dbReference type="PROSITE" id="PS00374">
    <property type="entry name" value="MGMT"/>
    <property type="match status" value="1"/>
</dbReference>
<dbReference type="GO" id="GO:0032259">
    <property type="term" value="P:methylation"/>
    <property type="evidence" value="ECO:0007669"/>
    <property type="project" value="UniProtKB-KW"/>
</dbReference>
<comment type="caution">
    <text evidence="12">The sequence shown here is derived from an EMBL/GenBank/DDBJ whole genome shotgun (WGS) entry which is preliminary data.</text>
</comment>
<dbReference type="InterPro" id="IPR001497">
    <property type="entry name" value="MethylDNA_cys_MeTrfase_AS"/>
</dbReference>
<reference evidence="12 13" key="1">
    <citation type="submission" date="2018-11" db="EMBL/GenBank/DDBJ databases">
        <title>Rhodococcus spongicola sp. nov. and Rhodococcus xishaensis sp. nov. from marine sponges.</title>
        <authorList>
            <person name="Li L."/>
            <person name="Lin H.W."/>
        </authorList>
    </citation>
    <scope>NUCLEOTIDE SEQUENCE [LARGE SCALE GENOMIC DNA]</scope>
    <source>
        <strain evidence="12 13">LHW51113</strain>
    </source>
</reference>
<keyword evidence="13" id="KW-1185">Reference proteome</keyword>
<evidence type="ECO:0000256" key="9">
    <source>
        <dbReference type="HAMAP-Rule" id="MF_00772"/>
    </source>
</evidence>
<comment type="miscellaneous">
    <text evidence="9">This enzyme catalyzes only one turnover and therefore is not strictly catalytic. According to one definition, an enzyme is a biocatalyst that acts repeatedly and over many reaction cycles.</text>
</comment>
<evidence type="ECO:0000256" key="2">
    <source>
        <dbReference type="ARBA" id="ARBA00008711"/>
    </source>
</evidence>
<dbReference type="InterPro" id="IPR036631">
    <property type="entry name" value="MGMT_N_sf"/>
</dbReference>
<keyword evidence="7 9" id="KW-0234">DNA repair</keyword>
<dbReference type="EC" id="2.1.1.63" evidence="9"/>
<dbReference type="InterPro" id="IPR008332">
    <property type="entry name" value="MethylG_MeTrfase_N"/>
</dbReference>
<dbReference type="RefSeq" id="WP_127954881.1">
    <property type="nucleotide sequence ID" value="NZ_RKLO01000004.1"/>
</dbReference>
<sequence>METVHTVVDSPLGPLTLVRTADAVSGLYMDQQRHLPDSTRFGARVDAGFDGVTSQLAEYFRGERTAFTVPIAPDGTEFQRRVWAALRTIPYGARWTYRQLAEHLGHPAAIRAVAAANGRNPIGIIVPCHRVVGSDGSLTGYAGGLERKRYLLDLENPYPPGTQDGLF</sequence>
<evidence type="ECO:0000256" key="7">
    <source>
        <dbReference type="ARBA" id="ARBA00023204"/>
    </source>
</evidence>
<keyword evidence="4 9" id="KW-0489">Methyltransferase</keyword>
<dbReference type="Pfam" id="PF02870">
    <property type="entry name" value="Methyltransf_1N"/>
    <property type="match status" value="1"/>
</dbReference>
<dbReference type="SUPFAM" id="SSF46767">
    <property type="entry name" value="Methylated DNA-protein cysteine methyltransferase, C-terminal domain"/>
    <property type="match status" value="1"/>
</dbReference>
<evidence type="ECO:0000259" key="10">
    <source>
        <dbReference type="Pfam" id="PF01035"/>
    </source>
</evidence>
<proteinExistence type="inferred from homology"/>
<dbReference type="InterPro" id="IPR023546">
    <property type="entry name" value="MGMT"/>
</dbReference>
<dbReference type="InterPro" id="IPR014048">
    <property type="entry name" value="MethylDNA_cys_MeTrfase_DNA-bd"/>
</dbReference>
<protein>
    <recommendedName>
        <fullName evidence="9">Methylated-DNA--protein-cysteine methyltransferase</fullName>
        <ecNumber evidence="9">2.1.1.63</ecNumber>
    </recommendedName>
    <alternativeName>
        <fullName evidence="9">6-O-methylguanine-DNA methyltransferase</fullName>
        <shortName evidence="9">MGMT</shortName>
    </alternativeName>
    <alternativeName>
        <fullName evidence="9">O-6-methylguanine-DNA-alkyltransferase</fullName>
    </alternativeName>
</protein>
<evidence type="ECO:0000256" key="5">
    <source>
        <dbReference type="ARBA" id="ARBA00022679"/>
    </source>
</evidence>
<comment type="similarity">
    <text evidence="2 9">Belongs to the MGMT family.</text>
</comment>
<evidence type="ECO:0000259" key="11">
    <source>
        <dbReference type="Pfam" id="PF02870"/>
    </source>
</evidence>
<accession>A0A3S3CP24</accession>
<dbReference type="CDD" id="cd06445">
    <property type="entry name" value="ATase"/>
    <property type="match status" value="1"/>
</dbReference>
<comment type="subcellular location">
    <subcellularLocation>
        <location evidence="9">Cytoplasm</location>
    </subcellularLocation>
</comment>
<evidence type="ECO:0000256" key="4">
    <source>
        <dbReference type="ARBA" id="ARBA00022603"/>
    </source>
</evidence>
<organism evidence="12 13">
    <name type="scientific">Rhodococcus xishaensis</name>
    <dbReference type="NCBI Taxonomy" id="2487364"/>
    <lineage>
        <taxon>Bacteria</taxon>
        <taxon>Bacillati</taxon>
        <taxon>Actinomycetota</taxon>
        <taxon>Actinomycetes</taxon>
        <taxon>Mycobacteriales</taxon>
        <taxon>Nocardiaceae</taxon>
        <taxon>Rhodococcus</taxon>
    </lineage>
</organism>
<feature type="domain" description="Methylguanine DNA methyltransferase ribonuclease-like" evidence="11">
    <location>
        <begin position="4"/>
        <end position="72"/>
    </location>
</feature>
<comment type="catalytic activity">
    <reaction evidence="8 9">
        <text>a 6-O-methyl-2'-deoxyguanosine in DNA + L-cysteinyl-[protein] = S-methyl-L-cysteinyl-[protein] + a 2'-deoxyguanosine in DNA</text>
        <dbReference type="Rhea" id="RHEA:24000"/>
        <dbReference type="Rhea" id="RHEA-COMP:10131"/>
        <dbReference type="Rhea" id="RHEA-COMP:10132"/>
        <dbReference type="Rhea" id="RHEA-COMP:11367"/>
        <dbReference type="Rhea" id="RHEA-COMP:11368"/>
        <dbReference type="ChEBI" id="CHEBI:29950"/>
        <dbReference type="ChEBI" id="CHEBI:82612"/>
        <dbReference type="ChEBI" id="CHEBI:85445"/>
        <dbReference type="ChEBI" id="CHEBI:85448"/>
        <dbReference type="EC" id="2.1.1.63"/>
    </reaction>
</comment>
<dbReference type="FunFam" id="1.10.10.10:FF:000214">
    <property type="entry name" value="Methylated-DNA--protein-cysteine methyltransferase"/>
    <property type="match status" value="1"/>
</dbReference>
<feature type="active site" description="Nucleophile; methyl group acceptor" evidence="9">
    <location>
        <position position="128"/>
    </location>
</feature>